<protein>
    <submittedName>
        <fullName evidence="3">Uncharacterized protein LOC108678059</fullName>
    </submittedName>
</protein>
<dbReference type="GeneID" id="108678059"/>
<sequence>MPGLRLQTERPAQFPAVTLCSLNPINNEEALRNDSVYGAFIEVQEQNTVAECTGLKNVSDDPLADEICEDYCDFVTVNDYDDMSNGTHNDSSTTSFSTGTAQASTTTSTPLLSQTQSLTAELADESTLMHIDDALMRLKCSFIYQYQMRHESLHISIFATDNGPESYVTSELVKEVGDLRFCPQIEQWNAKAVTIRYNRACKKEVYEDALGNYTGINTVFKETRINQTERVEFSCDPGWLYSSQDIWLELEKNEMTEKRLNSLGALRPRP</sequence>
<evidence type="ECO:0000256" key="1">
    <source>
        <dbReference type="SAM" id="MobiDB-lite"/>
    </source>
</evidence>
<keyword evidence="2" id="KW-1185">Reference proteome</keyword>
<evidence type="ECO:0000313" key="3">
    <source>
        <dbReference type="RefSeq" id="XP_047738321.1"/>
    </source>
</evidence>
<feature type="region of interest" description="Disordered" evidence="1">
    <location>
        <begin position="86"/>
        <end position="110"/>
    </location>
</feature>
<proteinExistence type="predicted"/>
<dbReference type="RefSeq" id="XP_047738321.1">
    <property type="nucleotide sequence ID" value="XM_047882365.1"/>
</dbReference>
<dbReference type="AlphaFoldDB" id="A0A979FMP7"/>
<dbReference type="KEGG" id="hazt:108678059"/>
<accession>A0A979FMP7</accession>
<feature type="compositionally biased region" description="Low complexity" evidence="1">
    <location>
        <begin position="91"/>
        <end position="110"/>
    </location>
</feature>
<gene>
    <name evidence="3" type="primary">LOC108678059</name>
</gene>
<organism evidence="2 3">
    <name type="scientific">Hyalella azteca</name>
    <name type="common">Amphipod</name>
    <dbReference type="NCBI Taxonomy" id="294128"/>
    <lineage>
        <taxon>Eukaryota</taxon>
        <taxon>Metazoa</taxon>
        <taxon>Ecdysozoa</taxon>
        <taxon>Arthropoda</taxon>
        <taxon>Crustacea</taxon>
        <taxon>Multicrustacea</taxon>
        <taxon>Malacostraca</taxon>
        <taxon>Eumalacostraca</taxon>
        <taxon>Peracarida</taxon>
        <taxon>Amphipoda</taxon>
        <taxon>Senticaudata</taxon>
        <taxon>Talitrida</taxon>
        <taxon>Talitroidea</taxon>
        <taxon>Hyalellidae</taxon>
        <taxon>Hyalella</taxon>
    </lineage>
</organism>
<dbReference type="Proteomes" id="UP000694843">
    <property type="component" value="Unplaced"/>
</dbReference>
<name>A0A979FMP7_HYAAZ</name>
<dbReference type="OrthoDB" id="6021021at2759"/>
<reference evidence="3" key="1">
    <citation type="submission" date="2025-08" db="UniProtKB">
        <authorList>
            <consortium name="RefSeq"/>
        </authorList>
    </citation>
    <scope>IDENTIFICATION</scope>
    <source>
        <tissue evidence="3">Whole organism</tissue>
    </source>
</reference>
<evidence type="ECO:0000313" key="2">
    <source>
        <dbReference type="Proteomes" id="UP000694843"/>
    </source>
</evidence>